<dbReference type="eggNOG" id="ENOG502SG34">
    <property type="taxonomic scope" value="Eukaryota"/>
</dbReference>
<feature type="domain" description="INO80 complex subunit 3-like middle region" evidence="3">
    <location>
        <begin position="153"/>
        <end position="253"/>
    </location>
</feature>
<dbReference type="Pfam" id="PF14612">
    <property type="entry name" value="Ino80_Iec3"/>
    <property type="match status" value="1"/>
</dbReference>
<accession>K1WLI8</accession>
<dbReference type="GeneID" id="18763842"/>
<dbReference type="EMBL" id="JH921448">
    <property type="protein sequence ID" value="EKD13706.1"/>
    <property type="molecule type" value="Genomic_DNA"/>
</dbReference>
<dbReference type="RefSeq" id="XP_007295796.1">
    <property type="nucleotide sequence ID" value="XM_007295734.1"/>
</dbReference>
<proteinExistence type="predicted"/>
<feature type="region of interest" description="Disordered" evidence="1">
    <location>
        <begin position="1"/>
        <end position="30"/>
    </location>
</feature>
<dbReference type="KEGG" id="mbe:MBM_07907"/>
<organism evidence="4 5">
    <name type="scientific">Marssonina brunnea f. sp. multigermtubi (strain MB_m1)</name>
    <name type="common">Marssonina leaf spot fungus</name>
    <dbReference type="NCBI Taxonomy" id="1072389"/>
    <lineage>
        <taxon>Eukaryota</taxon>
        <taxon>Fungi</taxon>
        <taxon>Dikarya</taxon>
        <taxon>Ascomycota</taxon>
        <taxon>Pezizomycotina</taxon>
        <taxon>Leotiomycetes</taxon>
        <taxon>Helotiales</taxon>
        <taxon>Drepanopezizaceae</taxon>
        <taxon>Drepanopeziza</taxon>
    </lineage>
</organism>
<evidence type="ECO:0000259" key="3">
    <source>
        <dbReference type="Pfam" id="PF24244"/>
    </source>
</evidence>
<evidence type="ECO:0000313" key="5">
    <source>
        <dbReference type="Proteomes" id="UP000006753"/>
    </source>
</evidence>
<dbReference type="AlphaFoldDB" id="K1WLI8"/>
<dbReference type="STRING" id="1072389.K1WLI8"/>
<dbReference type="GO" id="GO:0006338">
    <property type="term" value="P:chromatin remodeling"/>
    <property type="evidence" value="ECO:0007669"/>
    <property type="project" value="InterPro"/>
</dbReference>
<dbReference type="InterPro" id="IPR055449">
    <property type="entry name" value="Iec3-like_M"/>
</dbReference>
<dbReference type="HOGENOM" id="CLU_038623_0_0_1"/>
<dbReference type="Pfam" id="PF24244">
    <property type="entry name" value="Iec3-like_M"/>
    <property type="match status" value="1"/>
</dbReference>
<gene>
    <name evidence="4" type="ORF">MBM_07907</name>
</gene>
<evidence type="ECO:0000256" key="1">
    <source>
        <dbReference type="SAM" id="MobiDB-lite"/>
    </source>
</evidence>
<protein>
    <submittedName>
        <fullName evidence="4">Uncharacterized protein</fullName>
    </submittedName>
</protein>
<name>K1WLI8_MARBU</name>
<feature type="compositionally biased region" description="Basic residues" evidence="1">
    <location>
        <begin position="333"/>
        <end position="342"/>
    </location>
</feature>
<evidence type="ECO:0000313" key="4">
    <source>
        <dbReference type="EMBL" id="EKD13706.1"/>
    </source>
</evidence>
<reference evidence="4 5" key="1">
    <citation type="journal article" date="2012" name="BMC Genomics">
        <title>Sequencing the genome of Marssonina brunnea reveals fungus-poplar co-evolution.</title>
        <authorList>
            <person name="Zhu S."/>
            <person name="Cao Y.-Z."/>
            <person name="Jiang C."/>
            <person name="Tan B.-Y."/>
            <person name="Wang Z."/>
            <person name="Feng S."/>
            <person name="Zhang L."/>
            <person name="Su X.-H."/>
            <person name="Brejova B."/>
            <person name="Vinar T."/>
            <person name="Xu M."/>
            <person name="Wang M.-X."/>
            <person name="Zhang S.-G."/>
            <person name="Huang M.-R."/>
            <person name="Wu R."/>
            <person name="Zhou Y."/>
        </authorList>
    </citation>
    <scope>NUCLEOTIDE SEQUENCE [LARGE SCALE GENOMIC DNA]</scope>
    <source>
        <strain evidence="4 5">MB_m1</strain>
    </source>
</reference>
<feature type="domain" description="INO80 complex subunit 3 N-terminal" evidence="2">
    <location>
        <begin position="36"/>
        <end position="101"/>
    </location>
</feature>
<dbReference type="Proteomes" id="UP000006753">
    <property type="component" value="Unassembled WGS sequence"/>
</dbReference>
<evidence type="ECO:0000259" key="2">
    <source>
        <dbReference type="Pfam" id="PF14612"/>
    </source>
</evidence>
<feature type="region of interest" description="Disordered" evidence="1">
    <location>
        <begin position="294"/>
        <end position="379"/>
    </location>
</feature>
<sequence length="379" mass="41515">MDIKQEETLVSNPDTAMDSDGAVALQNPPDAKPTYKSFKKKFRKMKIKFDHKMNESNELYLEEQRAIKTAKRLAQENDRILDLLLDMNNSAQMPVDKRVDIISDLPEIPPLFTNEELANASGLQTPEGIALYNEIQALLKERDATNIASKPPKSLATLLKTVPHPTTQTPGKIEELEKTREALDGQTAPIGYLTAEQIDDFIYELDAEIGSVPALPSTTSPSAAHQELAFGNYHSPYNWLRRNQPHIFLQDGEGIEKSHGKPGALRGAGKRASIPAPSKPDALEIVEENGQGYEFALSGSTTSKGKRKRDDDDTPGGNNTSKATKGGGEEVAKKKRAYNRKPKNADGETPTTSAKKSRAKKAKVPSPDPTAHPFGPPRD</sequence>
<dbReference type="InParanoid" id="K1WLI8"/>
<keyword evidence="5" id="KW-1185">Reference proteome</keyword>
<feature type="compositionally biased region" description="Pro residues" evidence="1">
    <location>
        <begin position="366"/>
        <end position="379"/>
    </location>
</feature>
<dbReference type="OMA" id="PVSVYNW"/>
<dbReference type="GO" id="GO:0031011">
    <property type="term" value="C:Ino80 complex"/>
    <property type="evidence" value="ECO:0007669"/>
    <property type="project" value="InterPro"/>
</dbReference>
<dbReference type="OrthoDB" id="4095124at2759"/>
<feature type="region of interest" description="Disordered" evidence="1">
    <location>
        <begin position="253"/>
        <end position="278"/>
    </location>
</feature>
<dbReference type="InterPro" id="IPR032742">
    <property type="entry name" value="Iec3_N"/>
</dbReference>